<comment type="similarity">
    <text evidence="1">Belongs to the peptidase S33 family.</text>
</comment>
<keyword evidence="3 7" id="KW-0378">Hydrolase</keyword>
<dbReference type="RefSeq" id="WP_067526782.1">
    <property type="nucleotide sequence ID" value="NZ_JABELX010000004.1"/>
</dbReference>
<feature type="signal peptide" evidence="4">
    <location>
        <begin position="1"/>
        <end position="25"/>
    </location>
</feature>
<feature type="domain" description="AB hydrolase-1" evidence="5">
    <location>
        <begin position="100"/>
        <end position="246"/>
    </location>
</feature>
<evidence type="ECO:0000259" key="6">
    <source>
        <dbReference type="Pfam" id="PF08386"/>
    </source>
</evidence>
<reference evidence="7 8" key="1">
    <citation type="submission" date="2020-05" db="EMBL/GenBank/DDBJ databases">
        <title>MicrobeNet Type strains.</title>
        <authorList>
            <person name="Nicholson A.C."/>
        </authorList>
    </citation>
    <scope>NUCLEOTIDE SEQUENCE [LARGE SCALE GENOMIC DNA]</scope>
    <source>
        <strain evidence="7 8">JCM 3224</strain>
    </source>
</reference>
<comment type="caution">
    <text evidence="7">The sequence shown here is derived from an EMBL/GenBank/DDBJ whole genome shotgun (WGS) entry which is preliminary data.</text>
</comment>
<dbReference type="Pfam" id="PF08386">
    <property type="entry name" value="Abhydrolase_4"/>
    <property type="match status" value="1"/>
</dbReference>
<evidence type="ECO:0000259" key="5">
    <source>
        <dbReference type="Pfam" id="PF00561"/>
    </source>
</evidence>
<dbReference type="Gene3D" id="3.40.50.1820">
    <property type="entry name" value="alpha/beta hydrolase"/>
    <property type="match status" value="1"/>
</dbReference>
<evidence type="ECO:0000256" key="4">
    <source>
        <dbReference type="SAM" id="SignalP"/>
    </source>
</evidence>
<keyword evidence="2 4" id="KW-0732">Signal</keyword>
<dbReference type="PANTHER" id="PTHR43248">
    <property type="entry name" value="2-SUCCINYL-6-HYDROXY-2,4-CYCLOHEXADIENE-1-CARBOXYLATE SYNTHASE"/>
    <property type="match status" value="1"/>
</dbReference>
<dbReference type="InterPro" id="IPR013595">
    <property type="entry name" value="Pept_S33_TAP-like_C"/>
</dbReference>
<keyword evidence="8" id="KW-1185">Reference proteome</keyword>
<evidence type="ECO:0000256" key="2">
    <source>
        <dbReference type="ARBA" id="ARBA00022729"/>
    </source>
</evidence>
<dbReference type="Proteomes" id="UP000586827">
    <property type="component" value="Unassembled WGS sequence"/>
</dbReference>
<evidence type="ECO:0000313" key="7">
    <source>
        <dbReference type="EMBL" id="NNH70400.1"/>
    </source>
</evidence>
<protein>
    <submittedName>
        <fullName evidence="7">Alpha/beta fold hydrolase</fullName>
    </submittedName>
</protein>
<sequence>MRGGAILATTLLAGLLLAPAAPASAEATAAELVTQADAVPTPTLDWTPCTEPGLGRYQCATVEVPLDYAKPQGTKQSLALLRQPATESARRIGTLFTAVGGPGASGIDAVRDNGFATELARRFDMVTFDQRGIGRSGQVRCFADSTAQQQFWADYAPPPTNARQEAEVEQASRVLAEGCATHSGELLPHLTTVDAARDLDLLRRAVGDEKLTYMGGSYASYLGQVYGTLFGDRVRALHLGSVIEPDAYTEDSLTHLAEQAMGTEQAFNEFARLCAEAGSARCAFAEGDVRARHVALFDRLRGEPLTIGSGERALTVTYTDVITAEVFLLYDAREGWPVLGTLLAELDRGTSGDPDVVRGIIDATPVSPEFLESFIAISCADNAFPNSPHLWPYLARAIEPAAATFGAYWLYPQQACGAWPAPPDGYPQRFTGPWTHRTETPALLLNTRFDPATPLSMAERAQRTIGNARLVTIDGYGHTTNNTCAHRLRDTYLIDLNLPEPATVCPADTAPFVK</sequence>
<organism evidence="7 8">
    <name type="scientific">Nocardia uniformis</name>
    <dbReference type="NCBI Taxonomy" id="53432"/>
    <lineage>
        <taxon>Bacteria</taxon>
        <taxon>Bacillati</taxon>
        <taxon>Actinomycetota</taxon>
        <taxon>Actinomycetes</taxon>
        <taxon>Mycobacteriales</taxon>
        <taxon>Nocardiaceae</taxon>
        <taxon>Nocardia</taxon>
    </lineage>
</organism>
<dbReference type="GO" id="GO:0016787">
    <property type="term" value="F:hydrolase activity"/>
    <property type="evidence" value="ECO:0007669"/>
    <property type="project" value="UniProtKB-KW"/>
</dbReference>
<dbReference type="InterPro" id="IPR000073">
    <property type="entry name" value="AB_hydrolase_1"/>
</dbReference>
<evidence type="ECO:0000256" key="1">
    <source>
        <dbReference type="ARBA" id="ARBA00010088"/>
    </source>
</evidence>
<gene>
    <name evidence="7" type="ORF">HLB23_11090</name>
</gene>
<dbReference type="PANTHER" id="PTHR43248:SF29">
    <property type="entry name" value="TRIPEPTIDYL AMINOPEPTIDASE"/>
    <property type="match status" value="1"/>
</dbReference>
<name>A0A849C1S2_9NOCA</name>
<dbReference type="SUPFAM" id="SSF53474">
    <property type="entry name" value="alpha/beta-Hydrolases"/>
    <property type="match status" value="1"/>
</dbReference>
<accession>A0A849C1S2</accession>
<evidence type="ECO:0000256" key="3">
    <source>
        <dbReference type="ARBA" id="ARBA00022801"/>
    </source>
</evidence>
<dbReference type="InterPro" id="IPR029058">
    <property type="entry name" value="AB_hydrolase_fold"/>
</dbReference>
<dbReference type="InterPro" id="IPR051601">
    <property type="entry name" value="Serine_prot/Carboxylest_S33"/>
</dbReference>
<feature type="chain" id="PRO_5032916992" evidence="4">
    <location>
        <begin position="26"/>
        <end position="514"/>
    </location>
</feature>
<feature type="domain" description="Peptidase S33 tripeptidyl aminopeptidase-like C-terminal" evidence="6">
    <location>
        <begin position="404"/>
        <end position="505"/>
    </location>
</feature>
<evidence type="ECO:0000313" key="8">
    <source>
        <dbReference type="Proteomes" id="UP000586827"/>
    </source>
</evidence>
<dbReference type="AlphaFoldDB" id="A0A849C1S2"/>
<dbReference type="Pfam" id="PF00561">
    <property type="entry name" value="Abhydrolase_1"/>
    <property type="match status" value="1"/>
</dbReference>
<proteinExistence type="inferred from homology"/>
<dbReference type="EMBL" id="JABELX010000004">
    <property type="protein sequence ID" value="NNH70400.1"/>
    <property type="molecule type" value="Genomic_DNA"/>
</dbReference>